<comment type="caution">
    <text evidence="2">The sequence shown here is derived from an EMBL/GenBank/DDBJ whole genome shotgun (WGS) entry which is preliminary data.</text>
</comment>
<dbReference type="InterPro" id="IPR017938">
    <property type="entry name" value="Riboflavin_synthase-like_b-brl"/>
</dbReference>
<feature type="domain" description="FAD-binding FR-type" evidence="1">
    <location>
        <begin position="16"/>
        <end position="154"/>
    </location>
</feature>
<dbReference type="CDD" id="cd06193">
    <property type="entry name" value="siderophore_interacting"/>
    <property type="match status" value="1"/>
</dbReference>
<proteinExistence type="predicted"/>
<gene>
    <name evidence="2" type="ORF">FA014_01770</name>
</gene>
<accession>A0A7Z8K3D6</accession>
<dbReference type="PANTHER" id="PTHR30157">
    <property type="entry name" value="FERRIC REDUCTASE, NADPH-DEPENDENT"/>
    <property type="match status" value="1"/>
</dbReference>
<dbReference type="OrthoDB" id="3291337at2"/>
<dbReference type="Gene3D" id="2.40.30.10">
    <property type="entry name" value="Translation factors"/>
    <property type="match status" value="1"/>
</dbReference>
<dbReference type="Pfam" id="PF04954">
    <property type="entry name" value="SIP"/>
    <property type="match status" value="1"/>
</dbReference>
<evidence type="ECO:0000313" key="2">
    <source>
        <dbReference type="EMBL" id="TKR27113.1"/>
    </source>
</evidence>
<dbReference type="Proteomes" id="UP000308121">
    <property type="component" value="Unassembled WGS sequence"/>
</dbReference>
<dbReference type="SUPFAM" id="SSF63380">
    <property type="entry name" value="Riboflavin synthase domain-like"/>
    <property type="match status" value="1"/>
</dbReference>
<dbReference type="EMBL" id="SZYE01000006">
    <property type="protein sequence ID" value="TKR27113.1"/>
    <property type="molecule type" value="Genomic_DNA"/>
</dbReference>
<dbReference type="Pfam" id="PF08021">
    <property type="entry name" value="FAD_binding_9"/>
    <property type="match status" value="1"/>
</dbReference>
<dbReference type="InterPro" id="IPR039374">
    <property type="entry name" value="SIP_fam"/>
</dbReference>
<reference evidence="2 3" key="1">
    <citation type="submission" date="2019-05" db="EMBL/GenBank/DDBJ databases">
        <title>Genome sequence of Cellulomonas hominis strain CS1.</title>
        <authorList>
            <person name="Belmont J."/>
            <person name="Maclea K.S."/>
        </authorList>
    </citation>
    <scope>NUCLEOTIDE SEQUENCE [LARGE SCALE GENOMIC DNA]</scope>
    <source>
        <strain evidence="2 3">CS1</strain>
    </source>
</reference>
<sequence length="281" mass="30098">MVRSSNLTGRRKPDVTELLTLHVLRTERVSTGFVRVTLGGGDAARFRPMGYDQWFRLFIPVADDAVLSRLPNRLDTLAYLKYLAIARTERPVLRNYTVRAYRATGPEGPELDVDFVLHGTPEDGTSGPAATWAQTCARGDAVAILDEGITFPAATARDRVLLAADETGLPAVAGILGSLGADARGVAVIEVPHADDVQDLAGPAGVQVRWVVRDDPHSVPGPAALTVVEALPLPEEPVTAWVVGEQSLVAGARRHWVAAGVPKQDVTFCGYWRAARVRAAA</sequence>
<dbReference type="RefSeq" id="WP_154728000.1">
    <property type="nucleotide sequence ID" value="NZ_SZYE01000006.1"/>
</dbReference>
<dbReference type="PANTHER" id="PTHR30157:SF0">
    <property type="entry name" value="NADPH-DEPENDENT FERRIC-CHELATE REDUCTASE"/>
    <property type="match status" value="1"/>
</dbReference>
<protein>
    <submittedName>
        <fullName evidence="2">Siderophore-interacting protein</fullName>
    </submittedName>
</protein>
<evidence type="ECO:0000259" key="1">
    <source>
        <dbReference type="PROSITE" id="PS51384"/>
    </source>
</evidence>
<dbReference type="Gene3D" id="3.40.50.80">
    <property type="entry name" value="Nucleotide-binding domain of ferredoxin-NADP reductase (FNR) module"/>
    <property type="match status" value="1"/>
</dbReference>
<dbReference type="InterPro" id="IPR007037">
    <property type="entry name" value="SIP_rossman_dom"/>
</dbReference>
<dbReference type="AlphaFoldDB" id="A0A7Z8K3D6"/>
<dbReference type="InterPro" id="IPR013113">
    <property type="entry name" value="SIP_FAD-bd"/>
</dbReference>
<evidence type="ECO:0000313" key="3">
    <source>
        <dbReference type="Proteomes" id="UP000308121"/>
    </source>
</evidence>
<organism evidence="2 3">
    <name type="scientific">Cellulomonas hominis</name>
    <dbReference type="NCBI Taxonomy" id="156981"/>
    <lineage>
        <taxon>Bacteria</taxon>
        <taxon>Bacillati</taxon>
        <taxon>Actinomycetota</taxon>
        <taxon>Actinomycetes</taxon>
        <taxon>Micrococcales</taxon>
        <taxon>Cellulomonadaceae</taxon>
        <taxon>Cellulomonas</taxon>
    </lineage>
</organism>
<dbReference type="InterPro" id="IPR017927">
    <property type="entry name" value="FAD-bd_FR_type"/>
</dbReference>
<dbReference type="PROSITE" id="PS51384">
    <property type="entry name" value="FAD_FR"/>
    <property type="match status" value="1"/>
</dbReference>
<dbReference type="InterPro" id="IPR039261">
    <property type="entry name" value="FNR_nucleotide-bd"/>
</dbReference>
<dbReference type="GO" id="GO:0016491">
    <property type="term" value="F:oxidoreductase activity"/>
    <property type="evidence" value="ECO:0007669"/>
    <property type="project" value="InterPro"/>
</dbReference>
<name>A0A7Z8K3D6_9CELL</name>